<dbReference type="RefSeq" id="WP_119593727.1">
    <property type="nucleotide sequence ID" value="NZ_QXFM01000119.1"/>
</dbReference>
<gene>
    <name evidence="2" type="ORF">D2V17_15550</name>
</gene>
<feature type="transmembrane region" description="Helical" evidence="1">
    <location>
        <begin position="15"/>
        <end position="40"/>
    </location>
</feature>
<keyword evidence="3" id="KW-1185">Reference proteome</keyword>
<evidence type="ECO:0000313" key="3">
    <source>
        <dbReference type="Proteomes" id="UP000265366"/>
    </source>
</evidence>
<dbReference type="EMBL" id="QXFM01000119">
    <property type="protein sequence ID" value="RIV82325.1"/>
    <property type="molecule type" value="Genomic_DNA"/>
</dbReference>
<dbReference type="OrthoDB" id="7626573at2"/>
<keyword evidence="1" id="KW-0812">Transmembrane</keyword>
<evidence type="ECO:0000256" key="1">
    <source>
        <dbReference type="SAM" id="Phobius"/>
    </source>
</evidence>
<accession>A0A3A1P0M8</accession>
<feature type="transmembrane region" description="Helical" evidence="1">
    <location>
        <begin position="149"/>
        <end position="169"/>
    </location>
</feature>
<dbReference type="Proteomes" id="UP000265366">
    <property type="component" value="Unassembled WGS sequence"/>
</dbReference>
<proteinExistence type="predicted"/>
<dbReference type="InterPro" id="IPR005625">
    <property type="entry name" value="PepSY-ass_TM"/>
</dbReference>
<keyword evidence="1" id="KW-0472">Membrane</keyword>
<sequence length="373" mass="41059">MRQQGDRIRHVVRQLHLWLGLSLGGLLVLLGLTGTVLVFYPEIDALLHPEIRVEGEQAPDWDRALATLRAEYPDKAGPWRLEVTGAWGAIPARYYAPPERAGYAFRPMMVWLSPDGMRVLRRDYWGEYAMTFIYDLHYRLLLGETGGKLVGWSGLGLLALLLSGLWAWWPRGWSRQSWGKALRFKRGAAPSRTLRDWHKLTGLGGLLFLLLLTLTGVMLALPKESDTALGALGLAVTSLPSVEAEHSDAPQIAPSQAIAAALSQLPEARIAWIETPALTGGYYRLRMQVPADPSFRFPHSFVWVDAASAKVLAVDNAAEASGGNVINNWTHALHDGSAGGLAGRIVAALCGLVPLALFVTGWLRWRIRRKAAR</sequence>
<name>A0A3A1P0M8_9SPHN</name>
<keyword evidence="1" id="KW-1133">Transmembrane helix</keyword>
<feature type="transmembrane region" description="Helical" evidence="1">
    <location>
        <begin position="200"/>
        <end position="221"/>
    </location>
</feature>
<dbReference type="PANTHER" id="PTHR34219">
    <property type="entry name" value="IRON-REGULATED INNER MEMBRANE PROTEIN-RELATED"/>
    <property type="match status" value="1"/>
</dbReference>
<protein>
    <submittedName>
        <fullName evidence="2">PepSY domain-containing protein</fullName>
    </submittedName>
</protein>
<evidence type="ECO:0000313" key="2">
    <source>
        <dbReference type="EMBL" id="RIV82325.1"/>
    </source>
</evidence>
<dbReference type="AlphaFoldDB" id="A0A3A1P0M8"/>
<feature type="transmembrane region" description="Helical" evidence="1">
    <location>
        <begin position="341"/>
        <end position="363"/>
    </location>
</feature>
<dbReference type="Pfam" id="PF03929">
    <property type="entry name" value="PepSY_TM"/>
    <property type="match status" value="1"/>
</dbReference>
<reference evidence="2 3" key="1">
    <citation type="submission" date="2018-08" db="EMBL/GenBank/DDBJ databases">
        <title>Erythrobacter zhengii sp.nov., a bacterium isolated from deep-sea sediment.</title>
        <authorList>
            <person name="Fang C."/>
            <person name="Wu Y.-H."/>
            <person name="Sun C."/>
            <person name="Wang H."/>
            <person name="Cheng H."/>
            <person name="Meng F.-X."/>
            <person name="Wang C.-S."/>
            <person name="Xu X.-W."/>
        </authorList>
    </citation>
    <scope>NUCLEOTIDE SEQUENCE [LARGE SCALE GENOMIC DNA]</scope>
    <source>
        <strain evidence="2 3">CCTCC AB 2015396</strain>
    </source>
</reference>
<organism evidence="2 3">
    <name type="scientific">Aurantiacibacter xanthus</name>
    <dbReference type="NCBI Taxonomy" id="1784712"/>
    <lineage>
        <taxon>Bacteria</taxon>
        <taxon>Pseudomonadati</taxon>
        <taxon>Pseudomonadota</taxon>
        <taxon>Alphaproteobacteria</taxon>
        <taxon>Sphingomonadales</taxon>
        <taxon>Erythrobacteraceae</taxon>
        <taxon>Aurantiacibacter</taxon>
    </lineage>
</organism>
<comment type="caution">
    <text evidence="2">The sequence shown here is derived from an EMBL/GenBank/DDBJ whole genome shotgun (WGS) entry which is preliminary data.</text>
</comment>